<evidence type="ECO:0000256" key="4">
    <source>
        <dbReference type="ARBA" id="ARBA00023136"/>
    </source>
</evidence>
<dbReference type="Gene3D" id="3.30.160.60">
    <property type="entry name" value="Classic Zinc Finger"/>
    <property type="match status" value="1"/>
</dbReference>
<evidence type="ECO:0000256" key="3">
    <source>
        <dbReference type="ARBA" id="ARBA00022989"/>
    </source>
</evidence>
<comment type="similarity">
    <text evidence="7">Belongs to the transglycosylase MltG family.</text>
</comment>
<dbReference type="HAMAP" id="MF_02065">
    <property type="entry name" value="MltG"/>
    <property type="match status" value="1"/>
</dbReference>
<evidence type="ECO:0000256" key="6">
    <source>
        <dbReference type="ARBA" id="ARBA00023316"/>
    </source>
</evidence>
<evidence type="ECO:0000256" key="1">
    <source>
        <dbReference type="ARBA" id="ARBA00022475"/>
    </source>
</evidence>
<keyword evidence="6 7" id="KW-0961">Cell wall biogenesis/degradation</keyword>
<dbReference type="EC" id="4.2.2.29" evidence="7"/>
<dbReference type="Proteomes" id="UP000183245">
    <property type="component" value="Unassembled WGS sequence"/>
</dbReference>
<dbReference type="PANTHER" id="PTHR30518:SF2">
    <property type="entry name" value="ENDOLYTIC MUREIN TRANSGLYCOSYLASE"/>
    <property type="match status" value="1"/>
</dbReference>
<keyword evidence="1 7" id="KW-1003">Cell membrane</keyword>
<evidence type="ECO:0000256" key="5">
    <source>
        <dbReference type="ARBA" id="ARBA00023239"/>
    </source>
</evidence>
<gene>
    <name evidence="7" type="primary">mltG</name>
    <name evidence="8" type="ORF">AUK40_00575</name>
</gene>
<dbReference type="CDD" id="cd08010">
    <property type="entry name" value="MltG_like"/>
    <property type="match status" value="1"/>
</dbReference>
<keyword evidence="3 7" id="KW-1133">Transmembrane helix</keyword>
<sequence length="357" mass="39106">MDESLDEQKPGALQRFIKFVLISLLVLIITAGVAITAAWTWYDRSLTSVPDPNGETVTFTIYPGQSVKGIASALKQNGLISDANVFRLALKIQRKDGSLQAGTYHLSPASSMQTTIDSLLSGKNEEGWITTLSGWRIEDIATYLETKGVVDAAVFIEKAYAAAYEFPFLSDAPPYFKPAGQSLEGYLFPDSYLIPTTATADDIIEIMLNNFQDKFDSTIAPLQNGRSLYDIVTMASIVEKEGRDLEEKQMIAGIFYNRLELGMTLGSDVTIHYIIGNWKASLTADDLDIDSPYNTRTHPGLPPGPIASPGLDSLIAAVEPTSTDYLYFLADKDGIMRYAKTNAEHEANKARYGLSGQ</sequence>
<dbReference type="GO" id="GO:0071555">
    <property type="term" value="P:cell wall organization"/>
    <property type="evidence" value="ECO:0007669"/>
    <property type="project" value="UniProtKB-KW"/>
</dbReference>
<keyword evidence="4 7" id="KW-0472">Membrane</keyword>
<feature type="transmembrane region" description="Helical" evidence="7">
    <location>
        <begin position="20"/>
        <end position="42"/>
    </location>
</feature>
<dbReference type="GO" id="GO:0005886">
    <property type="term" value="C:plasma membrane"/>
    <property type="evidence" value="ECO:0007669"/>
    <property type="project" value="UniProtKB-SubCell"/>
</dbReference>
<dbReference type="GO" id="GO:0009252">
    <property type="term" value="P:peptidoglycan biosynthetic process"/>
    <property type="evidence" value="ECO:0007669"/>
    <property type="project" value="UniProtKB-UniRule"/>
</dbReference>
<comment type="caution">
    <text evidence="8">The sequence shown here is derived from an EMBL/GenBank/DDBJ whole genome shotgun (WGS) entry which is preliminary data.</text>
</comment>
<accession>A0A1J5J899</accession>
<comment type="catalytic activity">
    <reaction evidence="7">
        <text>a peptidoglycan chain = a peptidoglycan chain with N-acetyl-1,6-anhydromuramyl-[peptide] at the reducing end + a peptidoglycan chain with N-acetylglucosamine at the non-reducing end.</text>
        <dbReference type="EC" id="4.2.2.29"/>
    </reaction>
</comment>
<keyword evidence="2 7" id="KW-0812">Transmembrane</keyword>
<comment type="function">
    <text evidence="7">Functions as a peptidoglycan terminase that cleaves nascent peptidoglycan strands endolytically to terminate their elongation.</text>
</comment>
<dbReference type="EMBL" id="MNZT01000010">
    <property type="protein sequence ID" value="OIP99736.1"/>
    <property type="molecule type" value="Genomic_DNA"/>
</dbReference>
<evidence type="ECO:0000256" key="2">
    <source>
        <dbReference type="ARBA" id="ARBA00022692"/>
    </source>
</evidence>
<comment type="subcellular location">
    <subcellularLocation>
        <location evidence="7">Cell membrane</location>
        <topology evidence="7">Single-pass membrane protein</topology>
    </subcellularLocation>
</comment>
<dbReference type="GO" id="GO:0008932">
    <property type="term" value="F:lytic endotransglycosylase activity"/>
    <property type="evidence" value="ECO:0007669"/>
    <property type="project" value="UniProtKB-UniRule"/>
</dbReference>
<dbReference type="InterPro" id="IPR003770">
    <property type="entry name" value="MLTG-like"/>
</dbReference>
<protein>
    <recommendedName>
        <fullName evidence="7">Endolytic murein transglycosylase</fullName>
        <ecNumber evidence="7">4.2.2.29</ecNumber>
    </recommendedName>
    <alternativeName>
        <fullName evidence="7">Peptidoglycan lytic transglycosylase</fullName>
    </alternativeName>
    <alternativeName>
        <fullName evidence="7">Peptidoglycan polymerization terminase</fullName>
    </alternativeName>
</protein>
<keyword evidence="5 7" id="KW-0456">Lyase</keyword>
<dbReference type="PANTHER" id="PTHR30518">
    <property type="entry name" value="ENDOLYTIC MUREIN TRANSGLYCOSYLASE"/>
    <property type="match status" value="1"/>
</dbReference>
<evidence type="ECO:0000313" key="8">
    <source>
        <dbReference type="EMBL" id="OIP99736.1"/>
    </source>
</evidence>
<dbReference type="Pfam" id="PF02618">
    <property type="entry name" value="YceG"/>
    <property type="match status" value="1"/>
</dbReference>
<dbReference type="AlphaFoldDB" id="A0A1J5J899"/>
<dbReference type="STRING" id="1817892.AUK40_00575"/>
<dbReference type="Gene3D" id="3.30.1490.480">
    <property type="entry name" value="Endolytic murein transglycosylase"/>
    <property type="match status" value="1"/>
</dbReference>
<dbReference type="NCBIfam" id="TIGR00247">
    <property type="entry name" value="endolytic transglycosylase MltG"/>
    <property type="match status" value="1"/>
</dbReference>
<feature type="site" description="Important for catalytic activity" evidence="7">
    <location>
        <position position="241"/>
    </location>
</feature>
<evidence type="ECO:0000256" key="7">
    <source>
        <dbReference type="HAMAP-Rule" id="MF_02065"/>
    </source>
</evidence>
<proteinExistence type="inferred from homology"/>
<organism evidence="8 9">
    <name type="scientific">Candidatus Wirthbacteria bacterium CG2_30_54_11</name>
    <dbReference type="NCBI Taxonomy" id="1817892"/>
    <lineage>
        <taxon>Bacteria</taxon>
        <taxon>Candidatus Wirthbacteria</taxon>
    </lineage>
</organism>
<evidence type="ECO:0000313" key="9">
    <source>
        <dbReference type="Proteomes" id="UP000183245"/>
    </source>
</evidence>
<name>A0A1J5J899_9BACT</name>
<reference evidence="8" key="1">
    <citation type="journal article" date="2016" name="Environ. Microbiol.">
        <title>Genomic resolution of a cold subsurface aquifer community provides metabolic insights for novel microbes adapted to high CO concentrations.</title>
        <authorList>
            <person name="Probst A.J."/>
            <person name="Castelle C.J."/>
            <person name="Singh A."/>
            <person name="Brown C.T."/>
            <person name="Anantharaman K."/>
            <person name="Sharon I."/>
            <person name="Hug L.A."/>
            <person name="Burstein D."/>
            <person name="Emerson J.B."/>
            <person name="Thomas B.C."/>
            <person name="Banfield J.F."/>
        </authorList>
    </citation>
    <scope>NUCLEOTIDE SEQUENCE [LARGE SCALE GENOMIC DNA]</scope>
    <source>
        <strain evidence="8">CG2_30_54_11</strain>
    </source>
</reference>